<evidence type="ECO:0000313" key="11">
    <source>
        <dbReference type="Proteomes" id="UP000507245"/>
    </source>
</evidence>
<evidence type="ECO:0000256" key="1">
    <source>
        <dbReference type="ARBA" id="ARBA00000966"/>
    </source>
</evidence>
<dbReference type="EC" id="3.2.1.4" evidence="3"/>
<dbReference type="GO" id="GO:0008810">
    <property type="term" value="F:cellulase activity"/>
    <property type="evidence" value="ECO:0007669"/>
    <property type="project" value="UniProtKB-EC"/>
</dbReference>
<dbReference type="Pfam" id="PF00759">
    <property type="entry name" value="Glyco_hydro_9"/>
    <property type="match status" value="1"/>
</dbReference>
<dbReference type="GO" id="GO:0030245">
    <property type="term" value="P:cellulose catabolic process"/>
    <property type="evidence" value="ECO:0007669"/>
    <property type="project" value="UniProtKB-KW"/>
</dbReference>
<reference evidence="11" key="1">
    <citation type="journal article" date="2020" name="Genome Biol.">
        <title>Gamete binning: chromosome-level and haplotype-resolved genome assembly enabled by high-throughput single-cell sequencing of gamete genomes.</title>
        <authorList>
            <person name="Campoy J.A."/>
            <person name="Sun H."/>
            <person name="Goel M."/>
            <person name="Jiao W.-B."/>
            <person name="Folz-Donahue K."/>
            <person name="Wang N."/>
            <person name="Rubio M."/>
            <person name="Liu C."/>
            <person name="Kukat C."/>
            <person name="Ruiz D."/>
            <person name="Huettel B."/>
            <person name="Schneeberger K."/>
        </authorList>
    </citation>
    <scope>NUCLEOTIDE SEQUENCE [LARGE SCALE GENOMIC DNA]</scope>
    <source>
        <strain evidence="11">cv. Rojo Pasion</strain>
    </source>
</reference>
<dbReference type="InterPro" id="IPR001701">
    <property type="entry name" value="Glyco_hydro_9"/>
</dbReference>
<comment type="catalytic activity">
    <reaction evidence="1">
        <text>Endohydrolysis of (1-&gt;4)-beta-D-glucosidic linkages in cellulose, lichenin and cereal beta-D-glucans.</text>
        <dbReference type="EC" id="3.2.1.4"/>
    </reaction>
</comment>
<dbReference type="SUPFAM" id="SSF48208">
    <property type="entry name" value="Six-hairpin glycosidases"/>
    <property type="match status" value="1"/>
</dbReference>
<keyword evidence="6" id="KW-0119">Carbohydrate metabolism</keyword>
<keyword evidence="4" id="KW-0378">Hydrolase</keyword>
<evidence type="ECO:0000256" key="5">
    <source>
        <dbReference type="ARBA" id="ARBA00023001"/>
    </source>
</evidence>
<keyword evidence="5" id="KW-0136">Cellulose degradation</keyword>
<comment type="similarity">
    <text evidence="2">Belongs to the glycosyl hydrolase 9 (cellulase E) family.</text>
</comment>
<dbReference type="PANTHER" id="PTHR22298">
    <property type="entry name" value="ENDO-1,4-BETA-GLUCANASE"/>
    <property type="match status" value="1"/>
</dbReference>
<keyword evidence="7" id="KW-0326">Glycosidase</keyword>
<accession>A0A6J5WDD7</accession>
<proteinExistence type="inferred from homology"/>
<dbReference type="InterPro" id="IPR012341">
    <property type="entry name" value="6hp_glycosidase-like_sf"/>
</dbReference>
<sequence>MVGFGTKYPTQVHHRAASIVSIKKDAAPVSCKGGFDSWFNNSPNPNVLDGAIVGGPDENDAYTDSRSIYQMAEPATVSTAPLKFFCV</sequence>
<feature type="domain" description="Glycoside hydrolase family 9" evidence="9">
    <location>
        <begin position="1"/>
        <end position="83"/>
    </location>
</feature>
<name>A0A6J5WDD7_PRUAR</name>
<evidence type="ECO:0000256" key="4">
    <source>
        <dbReference type="ARBA" id="ARBA00022801"/>
    </source>
</evidence>
<dbReference type="InterPro" id="IPR008928">
    <property type="entry name" value="6-hairpin_glycosidase_sf"/>
</dbReference>
<evidence type="ECO:0000256" key="6">
    <source>
        <dbReference type="ARBA" id="ARBA00023277"/>
    </source>
</evidence>
<dbReference type="OrthoDB" id="10257085at2759"/>
<gene>
    <name evidence="10" type="ORF">ORAREDHAP_LOCUS14353</name>
</gene>
<evidence type="ECO:0000259" key="9">
    <source>
        <dbReference type="Pfam" id="PF00759"/>
    </source>
</evidence>
<dbReference type="Proteomes" id="UP000507245">
    <property type="component" value="Unassembled WGS sequence"/>
</dbReference>
<keyword evidence="8" id="KW-0624">Polysaccharide degradation</keyword>
<protein>
    <recommendedName>
        <fullName evidence="3">cellulase</fullName>
        <ecNumber evidence="3">3.2.1.4</ecNumber>
    </recommendedName>
</protein>
<organism evidence="10 11">
    <name type="scientific">Prunus armeniaca</name>
    <name type="common">Apricot</name>
    <name type="synonym">Armeniaca vulgaris</name>
    <dbReference type="NCBI Taxonomy" id="36596"/>
    <lineage>
        <taxon>Eukaryota</taxon>
        <taxon>Viridiplantae</taxon>
        <taxon>Streptophyta</taxon>
        <taxon>Embryophyta</taxon>
        <taxon>Tracheophyta</taxon>
        <taxon>Spermatophyta</taxon>
        <taxon>Magnoliopsida</taxon>
        <taxon>eudicotyledons</taxon>
        <taxon>Gunneridae</taxon>
        <taxon>Pentapetalae</taxon>
        <taxon>rosids</taxon>
        <taxon>fabids</taxon>
        <taxon>Rosales</taxon>
        <taxon>Rosaceae</taxon>
        <taxon>Amygdaloideae</taxon>
        <taxon>Amygdaleae</taxon>
        <taxon>Prunus</taxon>
    </lineage>
</organism>
<dbReference type="Gene3D" id="1.50.10.10">
    <property type="match status" value="1"/>
</dbReference>
<dbReference type="EMBL" id="CAEKKB010000002">
    <property type="protein sequence ID" value="CAB4299716.1"/>
    <property type="molecule type" value="Genomic_DNA"/>
</dbReference>
<keyword evidence="11" id="KW-1185">Reference proteome</keyword>
<evidence type="ECO:0000313" key="10">
    <source>
        <dbReference type="EMBL" id="CAB4299716.1"/>
    </source>
</evidence>
<evidence type="ECO:0000256" key="2">
    <source>
        <dbReference type="ARBA" id="ARBA00007072"/>
    </source>
</evidence>
<evidence type="ECO:0000256" key="3">
    <source>
        <dbReference type="ARBA" id="ARBA00012601"/>
    </source>
</evidence>
<dbReference type="AlphaFoldDB" id="A0A6J5WDD7"/>
<evidence type="ECO:0000256" key="8">
    <source>
        <dbReference type="ARBA" id="ARBA00023326"/>
    </source>
</evidence>
<evidence type="ECO:0000256" key="7">
    <source>
        <dbReference type="ARBA" id="ARBA00023295"/>
    </source>
</evidence>